<dbReference type="PROSITE" id="PS00018">
    <property type="entry name" value="EF_HAND_1"/>
    <property type="match status" value="1"/>
</dbReference>
<dbReference type="PROSITE" id="PS50222">
    <property type="entry name" value="EF_HAND_2"/>
    <property type="match status" value="2"/>
</dbReference>
<gene>
    <name evidence="4" type="ORF">HBH26_02920</name>
</gene>
<evidence type="ECO:0000313" key="4">
    <source>
        <dbReference type="EMBL" id="NJR77566.1"/>
    </source>
</evidence>
<comment type="caution">
    <text evidence="4">The sequence shown here is derived from an EMBL/GenBank/DDBJ whole genome shotgun (WGS) entry which is preliminary data.</text>
</comment>
<reference evidence="4 5" key="1">
    <citation type="submission" date="2020-03" db="EMBL/GenBank/DDBJ databases">
        <authorList>
            <person name="Wang L."/>
            <person name="He N."/>
            <person name="Li Y."/>
            <person name="Fang Y."/>
            <person name="Zhang F."/>
        </authorList>
    </citation>
    <scope>NUCLEOTIDE SEQUENCE [LARGE SCALE GENOMIC DNA]</scope>
    <source>
        <strain evidence="4 5">36D10-4-7</strain>
    </source>
</reference>
<name>A0ABX1CK83_9SPHN</name>
<feature type="signal peptide" evidence="2">
    <location>
        <begin position="1"/>
        <end position="18"/>
    </location>
</feature>
<dbReference type="InterPro" id="IPR002048">
    <property type="entry name" value="EF_hand_dom"/>
</dbReference>
<dbReference type="InterPro" id="IPR011992">
    <property type="entry name" value="EF-hand-dom_pair"/>
</dbReference>
<dbReference type="SUPFAM" id="SSF47473">
    <property type="entry name" value="EF-hand"/>
    <property type="match status" value="1"/>
</dbReference>
<dbReference type="Pfam" id="PF13499">
    <property type="entry name" value="EF-hand_7"/>
    <property type="match status" value="1"/>
</dbReference>
<dbReference type="InterPro" id="IPR018247">
    <property type="entry name" value="EF_Hand_1_Ca_BS"/>
</dbReference>
<accession>A0ABX1CK83</accession>
<evidence type="ECO:0000256" key="2">
    <source>
        <dbReference type="SAM" id="SignalP"/>
    </source>
</evidence>
<dbReference type="Gene3D" id="1.10.238.10">
    <property type="entry name" value="EF-hand"/>
    <property type="match status" value="1"/>
</dbReference>
<evidence type="ECO:0000259" key="3">
    <source>
        <dbReference type="PROSITE" id="PS50222"/>
    </source>
</evidence>
<keyword evidence="5" id="KW-1185">Reference proteome</keyword>
<dbReference type="EMBL" id="JAAVJH010000002">
    <property type="protein sequence ID" value="NJR77566.1"/>
    <property type="molecule type" value="Genomic_DNA"/>
</dbReference>
<organism evidence="4 5">
    <name type="scientific">Sphingomonas corticis</name>
    <dbReference type="NCBI Taxonomy" id="2722791"/>
    <lineage>
        <taxon>Bacteria</taxon>
        <taxon>Pseudomonadati</taxon>
        <taxon>Pseudomonadota</taxon>
        <taxon>Alphaproteobacteria</taxon>
        <taxon>Sphingomonadales</taxon>
        <taxon>Sphingomonadaceae</taxon>
        <taxon>Sphingomonas</taxon>
    </lineage>
</organism>
<feature type="domain" description="EF-hand" evidence="3">
    <location>
        <begin position="24"/>
        <end position="59"/>
    </location>
</feature>
<protein>
    <submittedName>
        <fullName evidence="4">EF-hand domain-containing protein</fullName>
    </submittedName>
</protein>
<feature type="region of interest" description="Disordered" evidence="1">
    <location>
        <begin position="107"/>
        <end position="134"/>
    </location>
</feature>
<dbReference type="Pfam" id="PF13202">
    <property type="entry name" value="EF-hand_5"/>
    <property type="match status" value="1"/>
</dbReference>
<feature type="domain" description="EF-hand" evidence="3">
    <location>
        <begin position="92"/>
        <end position="127"/>
    </location>
</feature>
<feature type="compositionally biased region" description="Low complexity" evidence="1">
    <location>
        <begin position="115"/>
        <end position="134"/>
    </location>
</feature>
<sequence>MIRFLSVAALLLAAPAAAQETRASANAKLDAEFKQSDANRDGFLSRAEIEARLRRMKVAGGRTLDPAQARRISALFLARGDTNKDGRVSRTESRALMGAVFARYDSNGDGRVEGAEAQQARAAARAKAGAKATR</sequence>
<keyword evidence="2" id="KW-0732">Signal</keyword>
<dbReference type="Proteomes" id="UP000732399">
    <property type="component" value="Unassembled WGS sequence"/>
</dbReference>
<feature type="chain" id="PRO_5046089571" evidence="2">
    <location>
        <begin position="19"/>
        <end position="134"/>
    </location>
</feature>
<proteinExistence type="predicted"/>
<evidence type="ECO:0000313" key="5">
    <source>
        <dbReference type="Proteomes" id="UP000732399"/>
    </source>
</evidence>
<dbReference type="RefSeq" id="WP_168133119.1">
    <property type="nucleotide sequence ID" value="NZ_JAAVJH010000002.1"/>
</dbReference>
<evidence type="ECO:0000256" key="1">
    <source>
        <dbReference type="SAM" id="MobiDB-lite"/>
    </source>
</evidence>